<evidence type="ECO:0000313" key="3">
    <source>
        <dbReference type="Proteomes" id="UP000597459"/>
    </source>
</evidence>
<reference evidence="2" key="1">
    <citation type="submission" date="2019-11" db="EMBL/GenBank/DDBJ databases">
        <title>Description of new Acetobacter species.</title>
        <authorList>
            <person name="Cleenwerck I."/>
            <person name="Sombolestani A.S."/>
        </authorList>
    </citation>
    <scope>NUCLEOTIDE SEQUENCE</scope>
    <source>
        <strain evidence="2">LMG 1626</strain>
    </source>
</reference>
<dbReference type="PANTHER" id="PTHR30441:SF4">
    <property type="entry name" value="PROTEIN ASMA"/>
    <property type="match status" value="1"/>
</dbReference>
<dbReference type="AlphaFoldDB" id="A0A967B9Z3"/>
<dbReference type="Proteomes" id="UP000597459">
    <property type="component" value="Unassembled WGS sequence"/>
</dbReference>
<dbReference type="PANTHER" id="PTHR30441">
    <property type="entry name" value="DUF748 DOMAIN-CONTAINING PROTEIN"/>
    <property type="match status" value="1"/>
</dbReference>
<dbReference type="GO" id="GO:0090313">
    <property type="term" value="P:regulation of protein targeting to membrane"/>
    <property type="evidence" value="ECO:0007669"/>
    <property type="project" value="TreeGrafter"/>
</dbReference>
<evidence type="ECO:0000259" key="1">
    <source>
        <dbReference type="Pfam" id="PF05170"/>
    </source>
</evidence>
<dbReference type="EMBL" id="WOTH01000045">
    <property type="protein sequence ID" value="NHO55054.1"/>
    <property type="molecule type" value="Genomic_DNA"/>
</dbReference>
<accession>A0A967B9Z3</accession>
<dbReference type="GO" id="GO:0005886">
    <property type="term" value="C:plasma membrane"/>
    <property type="evidence" value="ECO:0007669"/>
    <property type="project" value="TreeGrafter"/>
</dbReference>
<proteinExistence type="predicted"/>
<feature type="domain" description="AsmA" evidence="1">
    <location>
        <begin position="28"/>
        <end position="129"/>
    </location>
</feature>
<gene>
    <name evidence="2" type="ORF">GOB87_14065</name>
</gene>
<sequence>MTMRFRTKLGLTLGGCAVLLGGTTLASGLMDANWARTRLVQAVAEKTGRTLRIDSLHVWLLPTPWISAQGVGLTDGTPTGKDMFSAREIRARVAFGPLFQHRVVLDNVVMSAPQLDLERDAAGHANWHFTPLERSGEGGSGTTSGQHWNVSVASLHLRDGGLIWNDAKQNLSGTATLDRVNAKGLDSSLVTLDARVHHGAGAVRLNGTTGPLPPAKGQPWPLNADLAFTASGKPAGHLHVGGVVTDPDQGGTAMDLQLEGALDHLRDLETLFPRAGLPDASNLTLQAGLAGSLTDPTLRMVHLRAQSADLSRALPGLRADTLAIDADHPDDLTDVALNGRLRDLPVALRGTLGTPDQTLHAVRKPDAVPLPITLALVNGATSIKASGEVGGRKTSLEVHGALPTFELGAGRPAFEDLKVDGHVASTAPVSSFNGPDLPALLRSSTATLAVVAARASWQSVAWENVEAHVTADDGKLTIDPLRGNGTGTAQGIAQSGRVTLDASGSVPRLDISAQPLVLPSQVVQGWIGMPQLVNGSLQIVGSVTANGDDLAAWRQSAVGHVGLSMVGGRVSGKTLASLIGRGIPVHGNIGLRCFGTHMQLADGHADLGQLGLEADGLSLSGHGTVDLTNGQLDLHLAPRIGIGSAAAASPVAVKGTIDAPQPRLEPGSDGRFAISIGGPGGSDACPDLLSAAREGGPGPAAAAPPKGKGGVMDLLKGLLR</sequence>
<keyword evidence="3" id="KW-1185">Reference proteome</keyword>
<protein>
    <submittedName>
        <fullName evidence="2">AsmA family protein</fullName>
    </submittedName>
</protein>
<organism evidence="2 3">
    <name type="scientific">Acetobacter estunensis</name>
    <dbReference type="NCBI Taxonomy" id="104097"/>
    <lineage>
        <taxon>Bacteria</taxon>
        <taxon>Pseudomonadati</taxon>
        <taxon>Pseudomonadota</taxon>
        <taxon>Alphaproteobacteria</taxon>
        <taxon>Acetobacterales</taxon>
        <taxon>Acetobacteraceae</taxon>
        <taxon>Acetobacter</taxon>
    </lineage>
</organism>
<dbReference type="Pfam" id="PF05170">
    <property type="entry name" value="AsmA"/>
    <property type="match status" value="1"/>
</dbReference>
<evidence type="ECO:0000313" key="2">
    <source>
        <dbReference type="EMBL" id="NHO55054.1"/>
    </source>
</evidence>
<name>A0A967B9Z3_9PROT</name>
<dbReference type="InterPro" id="IPR052894">
    <property type="entry name" value="AsmA-related"/>
</dbReference>
<dbReference type="InterPro" id="IPR007844">
    <property type="entry name" value="AsmA"/>
</dbReference>
<comment type="caution">
    <text evidence="2">The sequence shown here is derived from an EMBL/GenBank/DDBJ whole genome shotgun (WGS) entry which is preliminary data.</text>
</comment>